<proteinExistence type="predicted"/>
<accession>C1DBV0</accession>
<dbReference type="AlphaFoldDB" id="C1DBV0"/>
<dbReference type="HOGENOM" id="CLU_3312014_0_0_4"/>
<evidence type="ECO:0000313" key="1">
    <source>
        <dbReference type="EMBL" id="ACO75503.1"/>
    </source>
</evidence>
<evidence type="ECO:0000313" key="2">
    <source>
        <dbReference type="Proteomes" id="UP000002010"/>
    </source>
</evidence>
<dbReference type="STRING" id="557598.LHK_02521"/>
<dbReference type="Proteomes" id="UP000002010">
    <property type="component" value="Chromosome"/>
</dbReference>
<organism evidence="1 2">
    <name type="scientific">Laribacter hongkongensis (strain HLHK9)</name>
    <dbReference type="NCBI Taxonomy" id="557598"/>
    <lineage>
        <taxon>Bacteria</taxon>
        <taxon>Pseudomonadati</taxon>
        <taxon>Pseudomonadota</taxon>
        <taxon>Betaproteobacteria</taxon>
        <taxon>Neisseriales</taxon>
        <taxon>Aquaspirillaceae</taxon>
        <taxon>Laribacter</taxon>
    </lineage>
</organism>
<name>C1DBV0_LARHH</name>
<protein>
    <submittedName>
        <fullName evidence="1">Uncharacterized protein</fullName>
    </submittedName>
</protein>
<gene>
    <name evidence="1" type="ordered locus">LHK_02521</name>
</gene>
<dbReference type="EMBL" id="CP001154">
    <property type="protein sequence ID" value="ACO75503.1"/>
    <property type="molecule type" value="Genomic_DNA"/>
</dbReference>
<keyword evidence="2" id="KW-1185">Reference proteome</keyword>
<reference evidence="1 2" key="1">
    <citation type="journal article" date="2009" name="PLoS Genet.">
        <title>The complete genome and proteome of Laribacter hongkongensis reveal potential mechanisms for adaptations to different temperatures and habitats.</title>
        <authorList>
            <person name="Woo P.C."/>
            <person name="Lau S.K."/>
            <person name="Tse H."/>
            <person name="Teng J.L."/>
            <person name="Curreem S.O."/>
            <person name="Tsang A.K."/>
            <person name="Fan R.Y."/>
            <person name="Wong G.K."/>
            <person name="Huang Y."/>
            <person name="Loman N.J."/>
            <person name="Snyder L.A."/>
            <person name="Cai J.J."/>
            <person name="Huang J.D."/>
            <person name="Mak W."/>
            <person name="Pallen M.J."/>
            <person name="Lok S."/>
            <person name="Yuen K.Y."/>
        </authorList>
    </citation>
    <scope>NUCLEOTIDE SEQUENCE [LARGE SCALE GENOMIC DNA]</scope>
    <source>
        <strain evidence="1 2">HLHK9</strain>
    </source>
</reference>
<sequence>MSRLVEKSLAVHACRHSFSRNARTWPDRPVKQSTLESTA</sequence>
<dbReference type="KEGG" id="lhk:LHK_02521"/>